<dbReference type="AlphaFoldDB" id="C3JBP5"/>
<keyword evidence="3 5" id="KW-1133">Transmembrane helix</keyword>
<feature type="transmembrane region" description="Helical" evidence="5">
    <location>
        <begin position="255"/>
        <end position="274"/>
    </location>
</feature>
<evidence type="ECO:0000259" key="6">
    <source>
        <dbReference type="Pfam" id="PF01699"/>
    </source>
</evidence>
<dbReference type="PANTHER" id="PTHR10846:SF8">
    <property type="entry name" value="INNER MEMBRANE PROTEIN YRBG"/>
    <property type="match status" value="1"/>
</dbReference>
<evidence type="ECO:0000256" key="5">
    <source>
        <dbReference type="SAM" id="Phobius"/>
    </source>
</evidence>
<dbReference type="InterPro" id="IPR044880">
    <property type="entry name" value="NCX_ion-bd_dom_sf"/>
</dbReference>
<feature type="transmembrane region" description="Helical" evidence="5">
    <location>
        <begin position="221"/>
        <end position="243"/>
    </location>
</feature>
<feature type="domain" description="Sodium/calcium exchanger membrane region" evidence="6">
    <location>
        <begin position="6"/>
        <end position="154"/>
    </location>
</feature>
<evidence type="ECO:0000256" key="3">
    <source>
        <dbReference type="ARBA" id="ARBA00022989"/>
    </source>
</evidence>
<evidence type="ECO:0000256" key="2">
    <source>
        <dbReference type="ARBA" id="ARBA00022692"/>
    </source>
</evidence>
<feature type="transmembrane region" description="Helical" evidence="5">
    <location>
        <begin position="140"/>
        <end position="157"/>
    </location>
</feature>
<feature type="transmembrane region" description="Helical" evidence="5">
    <location>
        <begin position="103"/>
        <end position="120"/>
    </location>
</feature>
<organism evidence="7 8">
    <name type="scientific">Porphyromonas endodontalis (strain ATCC 35406 / DSM 24491 / JCM 8526 / CCUG 16442 / BCRC 14492 / NCTC 13058 / HG 370)</name>
    <name type="common">Bacteroides endodontalis</name>
    <dbReference type="NCBI Taxonomy" id="553175"/>
    <lineage>
        <taxon>Bacteria</taxon>
        <taxon>Pseudomonadati</taxon>
        <taxon>Bacteroidota</taxon>
        <taxon>Bacteroidia</taxon>
        <taxon>Bacteroidales</taxon>
        <taxon>Porphyromonadaceae</taxon>
        <taxon>Porphyromonas</taxon>
    </lineage>
</organism>
<feature type="transmembrane region" description="Helical" evidence="5">
    <location>
        <begin position="6"/>
        <end position="25"/>
    </location>
</feature>
<comment type="subcellular location">
    <subcellularLocation>
        <location evidence="1">Membrane</location>
        <topology evidence="1">Multi-pass membrane protein</topology>
    </subcellularLocation>
</comment>
<comment type="caution">
    <text evidence="7">The sequence shown here is derived from an EMBL/GenBank/DDBJ whole genome shotgun (WGS) entry which is preliminary data.</text>
</comment>
<dbReference type="EMBL" id="ACNN01000026">
    <property type="protein sequence ID" value="EEN82458.1"/>
    <property type="molecule type" value="Genomic_DNA"/>
</dbReference>
<accession>C3JBP5</accession>
<dbReference type="RefSeq" id="WP_004334295.1">
    <property type="nucleotide sequence ID" value="NZ_ACNN01000026.1"/>
</dbReference>
<dbReference type="Proteomes" id="UP000004295">
    <property type="component" value="Unassembled WGS sequence"/>
</dbReference>
<dbReference type="Gene3D" id="1.20.1420.30">
    <property type="entry name" value="NCX, central ion-binding region"/>
    <property type="match status" value="1"/>
</dbReference>
<gene>
    <name evidence="7" type="ORF">POREN0001_1780</name>
</gene>
<feature type="transmembrane region" description="Helical" evidence="5">
    <location>
        <begin position="37"/>
        <end position="58"/>
    </location>
</feature>
<proteinExistence type="predicted"/>
<dbReference type="NCBIfam" id="TIGR00367">
    <property type="entry name" value="calcium/sodium antiporter"/>
    <property type="match status" value="1"/>
</dbReference>
<dbReference type="eggNOG" id="COG0530">
    <property type="taxonomic scope" value="Bacteria"/>
</dbReference>
<evidence type="ECO:0000256" key="4">
    <source>
        <dbReference type="ARBA" id="ARBA00023136"/>
    </source>
</evidence>
<keyword evidence="4 5" id="KW-0472">Membrane</keyword>
<dbReference type="GO" id="GO:0006874">
    <property type="term" value="P:intracellular calcium ion homeostasis"/>
    <property type="evidence" value="ECO:0007669"/>
    <property type="project" value="TreeGrafter"/>
</dbReference>
<feature type="transmembrane region" description="Helical" evidence="5">
    <location>
        <begin position="178"/>
        <end position="201"/>
    </location>
</feature>
<dbReference type="GO" id="GO:0005262">
    <property type="term" value="F:calcium channel activity"/>
    <property type="evidence" value="ECO:0007669"/>
    <property type="project" value="TreeGrafter"/>
</dbReference>
<dbReference type="GO" id="GO:0008273">
    <property type="term" value="F:calcium, potassium:sodium antiporter activity"/>
    <property type="evidence" value="ECO:0007669"/>
    <property type="project" value="TreeGrafter"/>
</dbReference>
<dbReference type="PANTHER" id="PTHR10846">
    <property type="entry name" value="SODIUM/POTASSIUM/CALCIUM EXCHANGER"/>
    <property type="match status" value="1"/>
</dbReference>
<protein>
    <submittedName>
        <fullName evidence="7">K+-dependent Na+/Ca+ exchanger family protein</fullName>
    </submittedName>
</protein>
<feature type="transmembrane region" description="Helical" evidence="5">
    <location>
        <begin position="70"/>
        <end position="96"/>
    </location>
</feature>
<evidence type="ECO:0000313" key="7">
    <source>
        <dbReference type="EMBL" id="EEN82458.1"/>
    </source>
</evidence>
<dbReference type="STRING" id="553175.POREN0001_1780"/>
<keyword evidence="8" id="KW-1185">Reference proteome</keyword>
<dbReference type="InterPro" id="IPR004481">
    <property type="entry name" value="K/Na/Ca-exchanger"/>
</dbReference>
<reference evidence="7 8" key="1">
    <citation type="submission" date="2009-04" db="EMBL/GenBank/DDBJ databases">
        <authorList>
            <person name="Sebastian Y."/>
            <person name="Madupu R."/>
            <person name="Durkin A.S."/>
            <person name="Torralba M."/>
            <person name="Methe B."/>
            <person name="Sutton G.G."/>
            <person name="Strausberg R.L."/>
            <person name="Nelson K.E."/>
        </authorList>
    </citation>
    <scope>NUCLEOTIDE SEQUENCE [LARGE SCALE GENOMIC DNA]</scope>
    <source>
        <strain evidence="8">ATCC 35406 / BCRC 14492 / JCM 8526 / NCTC 13058 / HG 370</strain>
    </source>
</reference>
<evidence type="ECO:0000313" key="8">
    <source>
        <dbReference type="Proteomes" id="UP000004295"/>
    </source>
</evidence>
<feature type="transmembrane region" description="Helical" evidence="5">
    <location>
        <begin position="286"/>
        <end position="304"/>
    </location>
</feature>
<feature type="transmembrane region" description="Helical" evidence="5">
    <location>
        <begin position="311"/>
        <end position="329"/>
    </location>
</feature>
<dbReference type="Pfam" id="PF01699">
    <property type="entry name" value="Na_Ca_ex"/>
    <property type="match status" value="2"/>
</dbReference>
<keyword evidence="2 5" id="KW-0812">Transmembrane</keyword>
<dbReference type="GO" id="GO:0005886">
    <property type="term" value="C:plasma membrane"/>
    <property type="evidence" value="ECO:0007669"/>
    <property type="project" value="TreeGrafter"/>
</dbReference>
<sequence>MSTLLSIGMLLGGLALVFYGANFLTDGASSIARRMQVSALVIGLTVVAIGTSTPELAVNLSSAIQGKEGIALGNVLGSNIFNILNILGITAIITPLRVGKSTLYAEIPIVFVISIALILLANDTLLHNSTINSLDHGDGLVLLLFFFLFMCYTFYIARKKGTKGKGATQQPDSNAPQIKIYGWWLSIGMVIGGLVMLIVGGNLFTEGASAIARALGVSESVIGLTLVAVGTSVPELATSIVAARKGEVDMAIGNIVGSNIFNIALILGTTATIRPIETGGITLLDYGVMLLAVVLLFLFTLFYGKREIKRLEGVALLSVYIIYTVWLILQETSYLA</sequence>
<feature type="domain" description="Sodium/calcium exchanger membrane region" evidence="6">
    <location>
        <begin position="186"/>
        <end position="328"/>
    </location>
</feature>
<name>C3JBP5_POREA</name>
<dbReference type="InterPro" id="IPR004837">
    <property type="entry name" value="NaCa_Exmemb"/>
</dbReference>
<evidence type="ECO:0000256" key="1">
    <source>
        <dbReference type="ARBA" id="ARBA00004141"/>
    </source>
</evidence>
<dbReference type="GeneID" id="93366025"/>